<evidence type="ECO:0000313" key="3">
    <source>
        <dbReference type="Proteomes" id="UP000242175"/>
    </source>
</evidence>
<dbReference type="PANTHER" id="PTHR45288:SF1">
    <property type="entry name" value="THIOREDOXIN FAMILY PROTEIN"/>
    <property type="match status" value="1"/>
</dbReference>
<proteinExistence type="predicted"/>
<sequence length="119" mass="13883">MKVIRKLLGAIILFLDKVFTPSSINRSTEEQEVVDNATKNLKLYQFKSCPFCVKVRRQIKRLNLNIEIVEVKPGTSSETDLINLGGKRKVPCLRITKENSDKWLYESNDIIKYLEKEYF</sequence>
<evidence type="ECO:0000259" key="1">
    <source>
        <dbReference type="PROSITE" id="PS50404"/>
    </source>
</evidence>
<dbReference type="AlphaFoldDB" id="A0A220VEZ6"/>
<dbReference type="InterPro" id="IPR004045">
    <property type="entry name" value="Glutathione_S-Trfase_N"/>
</dbReference>
<dbReference type="Proteomes" id="UP000242175">
    <property type="component" value="Chromosome large"/>
</dbReference>
<gene>
    <name evidence="2" type="ORF">CF386_06755</name>
</gene>
<dbReference type="KEGG" id="pmai:CF386_06755"/>
<dbReference type="PROSITE" id="PS51354">
    <property type="entry name" value="GLUTAREDOXIN_2"/>
    <property type="match status" value="1"/>
</dbReference>
<accession>A0A220VEZ6</accession>
<reference evidence="2 3" key="1">
    <citation type="journal article" date="2016" name="Int. J. Syst. Evol. Microbiol.">
        <title>Paraphotobacterium marinum gen. nov., sp. nov., a member of the family Vibrionaceae, isolated from surface seawater.</title>
        <authorList>
            <person name="Huang Z."/>
            <person name="Dong C."/>
            <person name="Shao Z."/>
        </authorList>
    </citation>
    <scope>NUCLEOTIDE SEQUENCE [LARGE SCALE GENOMIC DNA]</scope>
    <source>
        <strain evidence="2 3">NSCS20N07D</strain>
    </source>
</reference>
<dbReference type="Pfam" id="PF13417">
    <property type="entry name" value="GST_N_3"/>
    <property type="match status" value="1"/>
</dbReference>
<dbReference type="InterPro" id="IPR011767">
    <property type="entry name" value="GLR_AS"/>
</dbReference>
<dbReference type="RefSeq" id="WP_089073779.1">
    <property type="nucleotide sequence ID" value="NZ_CBCSAM010000001.1"/>
</dbReference>
<dbReference type="PROSITE" id="PS50404">
    <property type="entry name" value="GST_NTER"/>
    <property type="match status" value="1"/>
</dbReference>
<dbReference type="Gene3D" id="3.40.30.10">
    <property type="entry name" value="Glutaredoxin"/>
    <property type="match status" value="1"/>
</dbReference>
<evidence type="ECO:0000313" key="2">
    <source>
        <dbReference type="EMBL" id="ASK78871.1"/>
    </source>
</evidence>
<dbReference type="SUPFAM" id="SSF52833">
    <property type="entry name" value="Thioredoxin-like"/>
    <property type="match status" value="1"/>
</dbReference>
<feature type="domain" description="GST N-terminal" evidence="1">
    <location>
        <begin position="39"/>
        <end position="119"/>
    </location>
</feature>
<dbReference type="InterPro" id="IPR036249">
    <property type="entry name" value="Thioredoxin-like_sf"/>
</dbReference>
<dbReference type="EMBL" id="CP022355">
    <property type="protein sequence ID" value="ASK78871.1"/>
    <property type="molecule type" value="Genomic_DNA"/>
</dbReference>
<dbReference type="PANTHER" id="PTHR45288">
    <property type="entry name" value="THIOREDOXIN FAMILY PROTEIN"/>
    <property type="match status" value="1"/>
</dbReference>
<dbReference type="PROSITE" id="PS00195">
    <property type="entry name" value="GLUTAREDOXIN_1"/>
    <property type="match status" value="1"/>
</dbReference>
<protein>
    <recommendedName>
        <fullName evidence="1">GST N-terminal domain-containing protein</fullName>
    </recommendedName>
</protein>
<keyword evidence="3" id="KW-1185">Reference proteome</keyword>
<name>A0A220VEZ6_9GAMM</name>
<dbReference type="CDD" id="cd00570">
    <property type="entry name" value="GST_N_family"/>
    <property type="match status" value="1"/>
</dbReference>
<dbReference type="OrthoDB" id="9793736at2"/>
<organism evidence="2 3">
    <name type="scientific">Paraphotobacterium marinum</name>
    <dbReference type="NCBI Taxonomy" id="1755811"/>
    <lineage>
        <taxon>Bacteria</taxon>
        <taxon>Pseudomonadati</taxon>
        <taxon>Pseudomonadota</taxon>
        <taxon>Gammaproteobacteria</taxon>
        <taxon>Vibrionales</taxon>
        <taxon>Vibrionaceae</taxon>
        <taxon>Paraphotobacterium</taxon>
    </lineage>
</organism>